<name>A0AAE0EI04_9ROSI</name>
<dbReference type="Proteomes" id="UP001281410">
    <property type="component" value="Unassembled WGS sequence"/>
</dbReference>
<dbReference type="AlphaFoldDB" id="A0AAE0EI04"/>
<keyword evidence="2" id="KW-1185">Reference proteome</keyword>
<comment type="caution">
    <text evidence="1">The sequence shown here is derived from an EMBL/GenBank/DDBJ whole genome shotgun (WGS) entry which is preliminary data.</text>
</comment>
<reference evidence="1" key="1">
    <citation type="journal article" date="2023" name="Plant J.">
        <title>Genome sequences and population genomics provide insights into the demographic history, inbreeding, and mutation load of two 'living fossil' tree species of Dipteronia.</title>
        <authorList>
            <person name="Feng Y."/>
            <person name="Comes H.P."/>
            <person name="Chen J."/>
            <person name="Zhu S."/>
            <person name="Lu R."/>
            <person name="Zhang X."/>
            <person name="Li P."/>
            <person name="Qiu J."/>
            <person name="Olsen K.M."/>
            <person name="Qiu Y."/>
        </authorList>
    </citation>
    <scope>NUCLEOTIDE SEQUENCE</scope>
    <source>
        <strain evidence="1">NBL</strain>
    </source>
</reference>
<organism evidence="1 2">
    <name type="scientific">Dipteronia sinensis</name>
    <dbReference type="NCBI Taxonomy" id="43782"/>
    <lineage>
        <taxon>Eukaryota</taxon>
        <taxon>Viridiplantae</taxon>
        <taxon>Streptophyta</taxon>
        <taxon>Embryophyta</taxon>
        <taxon>Tracheophyta</taxon>
        <taxon>Spermatophyta</taxon>
        <taxon>Magnoliopsida</taxon>
        <taxon>eudicotyledons</taxon>
        <taxon>Gunneridae</taxon>
        <taxon>Pentapetalae</taxon>
        <taxon>rosids</taxon>
        <taxon>malvids</taxon>
        <taxon>Sapindales</taxon>
        <taxon>Sapindaceae</taxon>
        <taxon>Hippocastanoideae</taxon>
        <taxon>Acereae</taxon>
        <taxon>Dipteronia</taxon>
    </lineage>
</organism>
<dbReference type="Gene3D" id="3.80.10.10">
    <property type="entry name" value="Ribonuclease Inhibitor"/>
    <property type="match status" value="1"/>
</dbReference>
<dbReference type="InterPro" id="IPR052595">
    <property type="entry name" value="LRRC69/RLP"/>
</dbReference>
<evidence type="ECO:0000313" key="1">
    <source>
        <dbReference type="EMBL" id="KAK3228789.1"/>
    </source>
</evidence>
<dbReference type="EMBL" id="JANJYJ010000001">
    <property type="protein sequence ID" value="KAK3228789.1"/>
    <property type="molecule type" value="Genomic_DNA"/>
</dbReference>
<dbReference type="Pfam" id="PF00560">
    <property type="entry name" value="LRR_1"/>
    <property type="match status" value="1"/>
</dbReference>
<sequence length="141" mass="16172">MTFTHATSFEEISLPINFISGTIGNGIVHLENITVLELYSNKFTGMIPIDIVRLTKLKHLLLHINNLSGSLHPSMKNCTNLTTLNLLEFDRFEEPQYSYPHWKFQEWPRTDDENLTFSSDEFQNLQVLGLGDCQLYGQLPA</sequence>
<dbReference type="PANTHER" id="PTHR48057">
    <property type="entry name" value="LEUCINE-RICH REPEAT SERINE/THREONINE-PROTEIN KINASE 1"/>
    <property type="match status" value="1"/>
</dbReference>
<protein>
    <submittedName>
        <fullName evidence="1">Uncharacterized protein</fullName>
    </submittedName>
</protein>
<proteinExistence type="predicted"/>
<accession>A0AAE0EI04</accession>
<dbReference type="InterPro" id="IPR001611">
    <property type="entry name" value="Leu-rich_rpt"/>
</dbReference>
<dbReference type="PANTHER" id="PTHR48057:SF17">
    <property type="entry name" value="LRR RECEPTOR-LIKE SERINE_THREONINE-PROTEIN KINASE FLS2"/>
    <property type="match status" value="1"/>
</dbReference>
<dbReference type="SUPFAM" id="SSF52058">
    <property type="entry name" value="L domain-like"/>
    <property type="match status" value="1"/>
</dbReference>
<gene>
    <name evidence="1" type="ORF">Dsin_000670</name>
</gene>
<evidence type="ECO:0000313" key="2">
    <source>
        <dbReference type="Proteomes" id="UP001281410"/>
    </source>
</evidence>
<dbReference type="InterPro" id="IPR032675">
    <property type="entry name" value="LRR_dom_sf"/>
</dbReference>